<dbReference type="RefSeq" id="WP_007779669.1">
    <property type="nucleotide sequence ID" value="NZ_CM001441.1"/>
</dbReference>
<evidence type="ECO:0000259" key="5">
    <source>
        <dbReference type="Pfam" id="PF04542"/>
    </source>
</evidence>
<evidence type="ECO:0000313" key="7">
    <source>
        <dbReference type="EMBL" id="EHQ87974.1"/>
    </source>
</evidence>
<dbReference type="InterPro" id="IPR039425">
    <property type="entry name" value="RNA_pol_sigma-70-like"/>
</dbReference>
<dbReference type="Proteomes" id="UP000005104">
    <property type="component" value="Chromosome"/>
</dbReference>
<evidence type="ECO:0000256" key="1">
    <source>
        <dbReference type="ARBA" id="ARBA00010641"/>
    </source>
</evidence>
<dbReference type="Pfam" id="PF04542">
    <property type="entry name" value="Sigma70_r2"/>
    <property type="match status" value="1"/>
</dbReference>
<evidence type="ECO:0000313" key="8">
    <source>
        <dbReference type="Proteomes" id="UP000005104"/>
    </source>
</evidence>
<reference evidence="7 8" key="1">
    <citation type="submission" date="2011-11" db="EMBL/GenBank/DDBJ databases">
        <title>The Noncontiguous Finished genome of Desulfosporosinus youngiae DSM 17734.</title>
        <authorList>
            <consortium name="US DOE Joint Genome Institute (JGI-PGF)"/>
            <person name="Lucas S."/>
            <person name="Han J."/>
            <person name="Lapidus A."/>
            <person name="Cheng J.-F."/>
            <person name="Goodwin L."/>
            <person name="Pitluck S."/>
            <person name="Peters L."/>
            <person name="Ovchinnikova G."/>
            <person name="Lu M."/>
            <person name="Land M.L."/>
            <person name="Hauser L."/>
            <person name="Pester M."/>
            <person name="Spring S."/>
            <person name="Ollivier B."/>
            <person name="Rattei T."/>
            <person name="Klenk H.-P."/>
            <person name="Wagner M."/>
            <person name="Loy A."/>
            <person name="Woyke T.J."/>
        </authorList>
    </citation>
    <scope>NUCLEOTIDE SEQUENCE [LARGE SCALE GENOMIC DNA]</scope>
    <source>
        <strain evidence="7 8">DSM 17734</strain>
    </source>
</reference>
<dbReference type="CDD" id="cd06171">
    <property type="entry name" value="Sigma70_r4"/>
    <property type="match status" value="1"/>
</dbReference>
<dbReference type="PANTHER" id="PTHR43133">
    <property type="entry name" value="RNA POLYMERASE ECF-TYPE SIGMA FACTO"/>
    <property type="match status" value="1"/>
</dbReference>
<dbReference type="InterPro" id="IPR013325">
    <property type="entry name" value="RNA_pol_sigma_r2"/>
</dbReference>
<dbReference type="InterPro" id="IPR014284">
    <property type="entry name" value="RNA_pol_sigma-70_dom"/>
</dbReference>
<name>H5XT11_9FIRM</name>
<evidence type="ECO:0000259" key="6">
    <source>
        <dbReference type="Pfam" id="PF08281"/>
    </source>
</evidence>
<evidence type="ECO:0000256" key="3">
    <source>
        <dbReference type="ARBA" id="ARBA00023082"/>
    </source>
</evidence>
<proteinExistence type="inferred from homology"/>
<evidence type="ECO:0000256" key="4">
    <source>
        <dbReference type="ARBA" id="ARBA00023163"/>
    </source>
</evidence>
<dbReference type="OrthoDB" id="9784984at2"/>
<feature type="domain" description="RNA polymerase sigma factor 70 region 4 type 2" evidence="6">
    <location>
        <begin position="104"/>
        <end position="155"/>
    </location>
</feature>
<dbReference type="eggNOG" id="COG1595">
    <property type="taxonomic scope" value="Bacteria"/>
</dbReference>
<dbReference type="InterPro" id="IPR013249">
    <property type="entry name" value="RNA_pol_sigma70_r4_t2"/>
</dbReference>
<dbReference type="Gene3D" id="1.10.10.10">
    <property type="entry name" value="Winged helix-like DNA-binding domain superfamily/Winged helix DNA-binding domain"/>
    <property type="match status" value="1"/>
</dbReference>
<sequence length="161" mass="19069">MKTNHLEKLFAEETIRQQKNYYRLAYSYTKNPEDALDIVQESIYKALSSLHTLKDPHSMKTWFYRILVNTSLDFLRKQKNVEVMDEEFLESHLPEKEPAYPDLDLQEALAQVPPMYRNIIVLRFFEDLTIDEVATILDVNPNTIKTRLYTGLKKLRLKMQA</sequence>
<dbReference type="NCBIfam" id="TIGR02937">
    <property type="entry name" value="sigma70-ECF"/>
    <property type="match status" value="1"/>
</dbReference>
<dbReference type="InterPro" id="IPR013324">
    <property type="entry name" value="RNA_pol_sigma_r3/r4-like"/>
</dbReference>
<dbReference type="EMBL" id="CM001441">
    <property type="protein sequence ID" value="EHQ87974.1"/>
    <property type="molecule type" value="Genomic_DNA"/>
</dbReference>
<dbReference type="Gene3D" id="1.10.1740.10">
    <property type="match status" value="1"/>
</dbReference>
<keyword evidence="8" id="KW-1185">Reference proteome</keyword>
<keyword evidence="3" id="KW-0731">Sigma factor</keyword>
<dbReference type="GO" id="GO:0006352">
    <property type="term" value="P:DNA-templated transcription initiation"/>
    <property type="evidence" value="ECO:0007669"/>
    <property type="project" value="InterPro"/>
</dbReference>
<dbReference type="GO" id="GO:0003677">
    <property type="term" value="F:DNA binding"/>
    <property type="evidence" value="ECO:0007669"/>
    <property type="project" value="InterPro"/>
</dbReference>
<comment type="similarity">
    <text evidence="1">Belongs to the sigma-70 factor family. ECF subfamily.</text>
</comment>
<feature type="domain" description="RNA polymerase sigma-70 region 2" evidence="5">
    <location>
        <begin position="20"/>
        <end position="79"/>
    </location>
</feature>
<dbReference type="HOGENOM" id="CLU_047691_3_1_9"/>
<dbReference type="Pfam" id="PF08281">
    <property type="entry name" value="Sigma70_r4_2"/>
    <property type="match status" value="1"/>
</dbReference>
<dbReference type="PANTHER" id="PTHR43133:SF60">
    <property type="entry name" value="RNA POLYMERASE SIGMA FACTOR SIGV"/>
    <property type="match status" value="1"/>
</dbReference>
<dbReference type="GO" id="GO:0016987">
    <property type="term" value="F:sigma factor activity"/>
    <property type="evidence" value="ECO:0007669"/>
    <property type="project" value="UniProtKB-KW"/>
</dbReference>
<dbReference type="SUPFAM" id="SSF88946">
    <property type="entry name" value="Sigma2 domain of RNA polymerase sigma factors"/>
    <property type="match status" value="1"/>
</dbReference>
<keyword evidence="4" id="KW-0804">Transcription</keyword>
<protein>
    <submittedName>
        <fullName evidence="7">RNA polymerase sigma factor, sigma-70 family</fullName>
    </submittedName>
</protein>
<dbReference type="AlphaFoldDB" id="H5XT11"/>
<evidence type="ECO:0000256" key="2">
    <source>
        <dbReference type="ARBA" id="ARBA00023015"/>
    </source>
</evidence>
<keyword evidence="2" id="KW-0805">Transcription regulation</keyword>
<dbReference type="InterPro" id="IPR007627">
    <property type="entry name" value="RNA_pol_sigma70_r2"/>
</dbReference>
<dbReference type="SUPFAM" id="SSF88659">
    <property type="entry name" value="Sigma3 and sigma4 domains of RNA polymerase sigma factors"/>
    <property type="match status" value="1"/>
</dbReference>
<accession>H5XT11</accession>
<dbReference type="InterPro" id="IPR036388">
    <property type="entry name" value="WH-like_DNA-bd_sf"/>
</dbReference>
<dbReference type="STRING" id="768710.DesyoDRAFT_0799"/>
<organism evidence="7 8">
    <name type="scientific">Desulfosporosinus youngiae DSM 17734</name>
    <dbReference type="NCBI Taxonomy" id="768710"/>
    <lineage>
        <taxon>Bacteria</taxon>
        <taxon>Bacillati</taxon>
        <taxon>Bacillota</taxon>
        <taxon>Clostridia</taxon>
        <taxon>Eubacteriales</taxon>
        <taxon>Desulfitobacteriaceae</taxon>
        <taxon>Desulfosporosinus</taxon>
    </lineage>
</organism>
<gene>
    <name evidence="7" type="ORF">DesyoDRAFT_0799</name>
</gene>